<keyword evidence="5 7" id="KW-1133">Transmembrane helix</keyword>
<keyword evidence="10" id="KW-1185">Reference proteome</keyword>
<dbReference type="OrthoDB" id="9808602at2"/>
<dbReference type="GO" id="GO:0089702">
    <property type="term" value="F:undecaprenyl-phosphate glucose phosphotransferase activity"/>
    <property type="evidence" value="ECO:0007669"/>
    <property type="project" value="TreeGrafter"/>
</dbReference>
<proteinExistence type="inferred from homology"/>
<evidence type="ECO:0000256" key="6">
    <source>
        <dbReference type="ARBA" id="ARBA00023136"/>
    </source>
</evidence>
<dbReference type="Proteomes" id="UP000078463">
    <property type="component" value="Chromosome"/>
</dbReference>
<evidence type="ECO:0000256" key="7">
    <source>
        <dbReference type="SAM" id="Phobius"/>
    </source>
</evidence>
<feature type="transmembrane region" description="Helical" evidence="7">
    <location>
        <begin position="110"/>
        <end position="131"/>
    </location>
</feature>
<comment type="similarity">
    <text evidence="2">Belongs to the bacterial sugar transferase family.</text>
</comment>
<accession>A0A191UFG0</accession>
<evidence type="ECO:0000256" key="5">
    <source>
        <dbReference type="ARBA" id="ARBA00022989"/>
    </source>
</evidence>
<dbReference type="KEGG" id="pwu:A8O14_06080"/>
<feature type="domain" description="Bacterial sugar transferase" evidence="8">
    <location>
        <begin position="262"/>
        <end position="443"/>
    </location>
</feature>
<evidence type="ECO:0000313" key="10">
    <source>
        <dbReference type="Proteomes" id="UP000078463"/>
    </source>
</evidence>
<dbReference type="InterPro" id="IPR017475">
    <property type="entry name" value="EPS_sugar_tfrase"/>
</dbReference>
<keyword evidence="3 9" id="KW-0808">Transferase</keyword>
<dbReference type="PANTHER" id="PTHR30576">
    <property type="entry name" value="COLANIC BIOSYNTHESIS UDP-GLUCOSE LIPID CARRIER TRANSFERASE"/>
    <property type="match status" value="1"/>
</dbReference>
<dbReference type="NCBIfam" id="TIGR03023">
    <property type="entry name" value="WcaJ_sugtrans"/>
    <property type="match status" value="1"/>
</dbReference>
<comment type="subcellular location">
    <subcellularLocation>
        <location evidence="1">Membrane</location>
        <topology evidence="1">Multi-pass membrane protein</topology>
    </subcellularLocation>
</comment>
<organism evidence="9 10">
    <name type="scientific">Polynucleobacter wuianus</name>
    <dbReference type="NCBI Taxonomy" id="1743168"/>
    <lineage>
        <taxon>Bacteria</taxon>
        <taxon>Pseudomonadati</taxon>
        <taxon>Pseudomonadota</taxon>
        <taxon>Betaproteobacteria</taxon>
        <taxon>Burkholderiales</taxon>
        <taxon>Burkholderiaceae</taxon>
        <taxon>Polynucleobacter</taxon>
    </lineage>
</organism>
<evidence type="ECO:0000256" key="3">
    <source>
        <dbReference type="ARBA" id="ARBA00022679"/>
    </source>
</evidence>
<name>A0A191UFG0_9BURK</name>
<gene>
    <name evidence="9" type="ORF">A8O14_06080</name>
</gene>
<evidence type="ECO:0000313" key="9">
    <source>
        <dbReference type="EMBL" id="ANI99682.1"/>
    </source>
</evidence>
<dbReference type="GO" id="GO:0016020">
    <property type="term" value="C:membrane"/>
    <property type="evidence" value="ECO:0007669"/>
    <property type="project" value="UniProtKB-SubCell"/>
</dbReference>
<dbReference type="InterPro" id="IPR003362">
    <property type="entry name" value="Bact_transf"/>
</dbReference>
<feature type="transmembrane region" description="Helical" evidence="7">
    <location>
        <begin position="42"/>
        <end position="64"/>
    </location>
</feature>
<reference evidence="10" key="1">
    <citation type="submission" date="2016-05" db="EMBL/GenBank/DDBJ databases">
        <title>Polynucleobacter sp. QLW-P1FAT50C-4 genome.</title>
        <authorList>
            <person name="Hahn M.W."/>
        </authorList>
    </citation>
    <scope>NUCLEOTIDE SEQUENCE [LARGE SCALE GENOMIC DNA]</scope>
    <source>
        <strain evidence="10">QLW-P1FAT50C-4</strain>
    </source>
</reference>
<dbReference type="Pfam" id="PF13727">
    <property type="entry name" value="CoA_binding_3"/>
    <property type="match status" value="1"/>
</dbReference>
<keyword evidence="4 7" id="KW-0812">Transmembrane</keyword>
<dbReference type="STRING" id="1743168.A8O14_06080"/>
<keyword evidence="6 7" id="KW-0472">Membrane</keyword>
<protein>
    <submittedName>
        <fullName evidence="9">Undecaprenyl-phosphate glucose phosphotransferase</fullName>
    </submittedName>
</protein>
<dbReference type="Pfam" id="PF02397">
    <property type="entry name" value="Bac_transf"/>
    <property type="match status" value="1"/>
</dbReference>
<evidence type="ECO:0000256" key="1">
    <source>
        <dbReference type="ARBA" id="ARBA00004141"/>
    </source>
</evidence>
<dbReference type="GO" id="GO:0009242">
    <property type="term" value="P:colanic acid biosynthetic process"/>
    <property type="evidence" value="ECO:0007669"/>
    <property type="project" value="TreeGrafter"/>
</dbReference>
<dbReference type="RefSeq" id="WP_068948693.1">
    <property type="nucleotide sequence ID" value="NZ_CP015922.1"/>
</dbReference>
<feature type="transmembrane region" description="Helical" evidence="7">
    <location>
        <begin position="269"/>
        <end position="288"/>
    </location>
</feature>
<evidence type="ECO:0000256" key="4">
    <source>
        <dbReference type="ARBA" id="ARBA00022692"/>
    </source>
</evidence>
<feature type="transmembrane region" description="Helical" evidence="7">
    <location>
        <begin position="76"/>
        <end position="98"/>
    </location>
</feature>
<feature type="transmembrane region" description="Helical" evidence="7">
    <location>
        <begin position="12"/>
        <end position="30"/>
    </location>
</feature>
<evidence type="ECO:0000259" key="8">
    <source>
        <dbReference type="Pfam" id="PF02397"/>
    </source>
</evidence>
<dbReference type="PANTHER" id="PTHR30576:SF21">
    <property type="entry name" value="UDP-GLUCOSE:UNDECAPRENYL-PHOSPHATE GLUCOSE-1-PHOSPHATE TRANSFERASE"/>
    <property type="match status" value="1"/>
</dbReference>
<sequence>MQLIFIPLWQQRFLDSFLLGFFSWLCYHPFEIIFPNTGEFNVAQYLLISWSIILAPTIWEILSVYDSWRARPLFELIVRIGIGWLLVLLGGLLILFFIKQVNFLSRLFTIYWFLCCLFLMYLYKYCLYYFLRLNRVKGQNAKRVLILGSNSDPRWAKNKFVFGAQEGFEFMGNYSPTSLALDKLPMLVKQYRIDEVWISLSITEAAYINEVQLHLRNLLVKLRWFPDRMAMELMLNPMQDFLGLPMVVLDEPSAIGRGRFIKSLFDKSFSFIALIFLSPLLLFLALLIKFDSKGPIFFIQPRLGLDGKIINVLKFRSMKLHEEFGIVTQASKEDQRVTRVGKYLRRYSLDELPQFINVLMGDMSVVGPRPHALKHNEEFSDMLEGYLLRHKVKPGITGWAQINGYRGETDTLDKLAKRLEFDMYYIANWSFWFDIRIVLTTAFMGWTSKNAY</sequence>
<dbReference type="AlphaFoldDB" id="A0A191UFG0"/>
<dbReference type="EMBL" id="CP015922">
    <property type="protein sequence ID" value="ANI99682.1"/>
    <property type="molecule type" value="Genomic_DNA"/>
</dbReference>
<evidence type="ECO:0000256" key="2">
    <source>
        <dbReference type="ARBA" id="ARBA00006464"/>
    </source>
</evidence>
<dbReference type="InterPro" id="IPR017473">
    <property type="entry name" value="Undecaprenyl-P_gluc_Ptfrase"/>
</dbReference>
<dbReference type="NCBIfam" id="TIGR03025">
    <property type="entry name" value="EPS_sugtrans"/>
    <property type="match status" value="1"/>
</dbReference>